<keyword evidence="4 6" id="KW-1133">Transmembrane helix</keyword>
<protein>
    <submittedName>
        <fullName evidence="8">Putative flippase GtrA (Transmembrane translocase of bactoprenol-linked glucose)</fullName>
    </submittedName>
</protein>
<dbReference type="PANTHER" id="PTHR38459">
    <property type="entry name" value="PROPHAGE BACTOPRENOL-LINKED GLUCOSE TRANSLOCASE HOMOLOG"/>
    <property type="match status" value="1"/>
</dbReference>
<accession>A0A1H3EZ61</accession>
<name>A0A1H3EZ61_9RHOB</name>
<gene>
    <name evidence="8" type="ORF">SAMN05444340_10175</name>
</gene>
<dbReference type="EMBL" id="FNPF01000001">
    <property type="protein sequence ID" value="SDX83847.1"/>
    <property type="molecule type" value="Genomic_DNA"/>
</dbReference>
<evidence type="ECO:0000256" key="4">
    <source>
        <dbReference type="ARBA" id="ARBA00022989"/>
    </source>
</evidence>
<feature type="transmembrane region" description="Helical" evidence="6">
    <location>
        <begin position="71"/>
        <end position="92"/>
    </location>
</feature>
<dbReference type="OrthoDB" id="7619475at2"/>
<organism evidence="8 9">
    <name type="scientific">Citreimonas salinaria</name>
    <dbReference type="NCBI Taxonomy" id="321339"/>
    <lineage>
        <taxon>Bacteria</taxon>
        <taxon>Pseudomonadati</taxon>
        <taxon>Pseudomonadota</taxon>
        <taxon>Alphaproteobacteria</taxon>
        <taxon>Rhodobacterales</taxon>
        <taxon>Roseobacteraceae</taxon>
        <taxon>Citreimonas</taxon>
    </lineage>
</organism>
<dbReference type="InterPro" id="IPR051401">
    <property type="entry name" value="GtrA_CellWall_Glycosyl"/>
</dbReference>
<dbReference type="PANTHER" id="PTHR38459:SF1">
    <property type="entry name" value="PROPHAGE BACTOPRENOL-LINKED GLUCOSE TRANSLOCASE HOMOLOG"/>
    <property type="match status" value="1"/>
</dbReference>
<proteinExistence type="inferred from homology"/>
<dbReference type="Proteomes" id="UP000199286">
    <property type="component" value="Unassembled WGS sequence"/>
</dbReference>
<dbReference type="RefSeq" id="WP_089877548.1">
    <property type="nucleotide sequence ID" value="NZ_FNPF01000001.1"/>
</dbReference>
<evidence type="ECO:0000256" key="5">
    <source>
        <dbReference type="ARBA" id="ARBA00023136"/>
    </source>
</evidence>
<evidence type="ECO:0000259" key="7">
    <source>
        <dbReference type="Pfam" id="PF04138"/>
    </source>
</evidence>
<feature type="transmembrane region" description="Helical" evidence="6">
    <location>
        <begin position="31"/>
        <end position="51"/>
    </location>
</feature>
<feature type="transmembrane region" description="Helical" evidence="6">
    <location>
        <begin position="7"/>
        <end position="25"/>
    </location>
</feature>
<dbReference type="GO" id="GO:0005886">
    <property type="term" value="C:plasma membrane"/>
    <property type="evidence" value="ECO:0007669"/>
    <property type="project" value="TreeGrafter"/>
</dbReference>
<evidence type="ECO:0000256" key="1">
    <source>
        <dbReference type="ARBA" id="ARBA00004141"/>
    </source>
</evidence>
<comment type="similarity">
    <text evidence="2">Belongs to the GtrA family.</text>
</comment>
<reference evidence="8 9" key="1">
    <citation type="submission" date="2016-10" db="EMBL/GenBank/DDBJ databases">
        <authorList>
            <person name="de Groot N.N."/>
        </authorList>
    </citation>
    <scope>NUCLEOTIDE SEQUENCE [LARGE SCALE GENOMIC DNA]</scope>
    <source>
        <strain evidence="8 9">DSM 26880</strain>
    </source>
</reference>
<dbReference type="STRING" id="321339.SAMN05444340_10175"/>
<dbReference type="Pfam" id="PF04138">
    <property type="entry name" value="GtrA_DPMS_TM"/>
    <property type="match status" value="1"/>
</dbReference>
<evidence type="ECO:0000256" key="3">
    <source>
        <dbReference type="ARBA" id="ARBA00022692"/>
    </source>
</evidence>
<dbReference type="AlphaFoldDB" id="A0A1H3EZ61"/>
<comment type="subcellular location">
    <subcellularLocation>
        <location evidence="1">Membrane</location>
        <topology evidence="1">Multi-pass membrane protein</topology>
    </subcellularLocation>
</comment>
<keyword evidence="9" id="KW-1185">Reference proteome</keyword>
<dbReference type="GO" id="GO:0000271">
    <property type="term" value="P:polysaccharide biosynthetic process"/>
    <property type="evidence" value="ECO:0007669"/>
    <property type="project" value="InterPro"/>
</dbReference>
<feature type="transmembrane region" description="Helical" evidence="6">
    <location>
        <begin position="98"/>
        <end position="116"/>
    </location>
</feature>
<evidence type="ECO:0000256" key="6">
    <source>
        <dbReference type="SAM" id="Phobius"/>
    </source>
</evidence>
<sequence length="132" mass="13525">MTVAGRFLAVAVVGVVLDIAVAYLLADQLGLALWLAAAIGFVTAASVNYVIHETWTFGSGGSLSLQRGGQYLTTCTVALGVRLAAVAGLSALDAGLPELVILICGAAASFAVNYNVSRYLIFSADSTKKGSR</sequence>
<evidence type="ECO:0000313" key="8">
    <source>
        <dbReference type="EMBL" id="SDX83847.1"/>
    </source>
</evidence>
<keyword evidence="3 6" id="KW-0812">Transmembrane</keyword>
<evidence type="ECO:0000313" key="9">
    <source>
        <dbReference type="Proteomes" id="UP000199286"/>
    </source>
</evidence>
<dbReference type="InterPro" id="IPR007267">
    <property type="entry name" value="GtrA_DPMS_TM"/>
</dbReference>
<keyword evidence="5 6" id="KW-0472">Membrane</keyword>
<evidence type="ECO:0000256" key="2">
    <source>
        <dbReference type="ARBA" id="ARBA00009399"/>
    </source>
</evidence>
<feature type="domain" description="GtrA/DPMS transmembrane" evidence="7">
    <location>
        <begin position="6"/>
        <end position="122"/>
    </location>
</feature>